<evidence type="ECO:0000259" key="10">
    <source>
        <dbReference type="PROSITE" id="PS50893"/>
    </source>
</evidence>
<dbReference type="RefSeq" id="WP_343982469.1">
    <property type="nucleotide sequence ID" value="NZ_BAAAJG010000015.1"/>
</dbReference>
<dbReference type="GO" id="GO:0005524">
    <property type="term" value="F:ATP binding"/>
    <property type="evidence" value="ECO:0007669"/>
    <property type="project" value="UniProtKB-KW"/>
</dbReference>
<evidence type="ECO:0000256" key="9">
    <source>
        <dbReference type="SAM" id="MobiDB-lite"/>
    </source>
</evidence>
<dbReference type="InterPro" id="IPR017871">
    <property type="entry name" value="ABC_transporter-like_CS"/>
</dbReference>
<dbReference type="PROSITE" id="PS00211">
    <property type="entry name" value="ABC_TRANSPORTER_1"/>
    <property type="match status" value="1"/>
</dbReference>
<evidence type="ECO:0000256" key="2">
    <source>
        <dbReference type="ARBA" id="ARBA00022475"/>
    </source>
</evidence>
<keyword evidence="12" id="KW-1185">Reference proteome</keyword>
<evidence type="ECO:0000256" key="7">
    <source>
        <dbReference type="ARBA" id="ARBA00022967"/>
    </source>
</evidence>
<keyword evidence="8" id="KW-0472">Membrane</keyword>
<accession>A0ABW4FWH1</accession>
<dbReference type="PANTHER" id="PTHR43790:SF3">
    <property type="entry name" value="D-ALLOSE IMPORT ATP-BINDING PROTEIN ALSA-RELATED"/>
    <property type="match status" value="1"/>
</dbReference>
<keyword evidence="1" id="KW-0813">Transport</keyword>
<sequence>MTAGLNNVERARAASGPDPVEMRGIEKGFAGVPVLRGVDFTLGPSEVHALAGGNGAGKSTLMKILEGVYRPDAGAIRVGGREVTLSAPKDAEAAGIGMVFQEFSLVPTLTVARNIFLGREPRRFGLIDDRAMVRRAGEILGGMGVDLDPTAELQTLPTGYWQLTEIAKALALDVKILIMDEPTASLTKTESEALFALIKRLKEQGVSIVYISHRMEEIYRICDRITVLRDGGVVLNDDVADLTPEQIVAAIVGREMDALEWEERPAPRGTDVPMLEVRNVTAANGVTDMSFRLHAGEILGLAGLMGSGRTELARLLFGIDRPDTGEILLRGEPVEIANPRVAIAKGIALVPEDRRQQGLVLDHAVRDNLLLPLLDDLRRGGLVDDRRGDGLVARLIDRLQIKLSSPKRPVRLLSGGNQQKVVIGKWLGREPEVLILDEPTAGVDIGTKAEIIQQIRELADAGKAIIVISSELAELLAVSDRVLVLRRGTVTADLDRRDIADEESLQLAIQGV</sequence>
<evidence type="ECO:0000256" key="5">
    <source>
        <dbReference type="ARBA" id="ARBA00022741"/>
    </source>
</evidence>
<dbReference type="Proteomes" id="UP001597145">
    <property type="component" value="Unassembled WGS sequence"/>
</dbReference>
<keyword evidence="4" id="KW-0677">Repeat</keyword>
<evidence type="ECO:0000256" key="8">
    <source>
        <dbReference type="ARBA" id="ARBA00023136"/>
    </source>
</evidence>
<dbReference type="InterPro" id="IPR003593">
    <property type="entry name" value="AAA+_ATPase"/>
</dbReference>
<dbReference type="InterPro" id="IPR027417">
    <property type="entry name" value="P-loop_NTPase"/>
</dbReference>
<evidence type="ECO:0000256" key="3">
    <source>
        <dbReference type="ARBA" id="ARBA00022597"/>
    </source>
</evidence>
<dbReference type="SMART" id="SM00382">
    <property type="entry name" value="AAA"/>
    <property type="match status" value="2"/>
</dbReference>
<dbReference type="CDD" id="cd03216">
    <property type="entry name" value="ABC_Carb_Monos_I"/>
    <property type="match status" value="1"/>
</dbReference>
<keyword evidence="2" id="KW-1003">Cell membrane</keyword>
<feature type="domain" description="ABC transporter" evidence="10">
    <location>
        <begin position="267"/>
        <end position="512"/>
    </location>
</feature>
<dbReference type="SUPFAM" id="SSF52540">
    <property type="entry name" value="P-loop containing nucleoside triphosphate hydrolases"/>
    <property type="match status" value="2"/>
</dbReference>
<keyword evidence="7" id="KW-1278">Translocase</keyword>
<reference evidence="12" key="1">
    <citation type="journal article" date="2019" name="Int. J. Syst. Evol. Microbiol.">
        <title>The Global Catalogue of Microorganisms (GCM) 10K type strain sequencing project: providing services to taxonomists for standard genome sequencing and annotation.</title>
        <authorList>
            <consortium name="The Broad Institute Genomics Platform"/>
            <consortium name="The Broad Institute Genome Sequencing Center for Infectious Disease"/>
            <person name="Wu L."/>
            <person name="Ma J."/>
        </authorList>
    </citation>
    <scope>NUCLEOTIDE SEQUENCE [LARGE SCALE GENOMIC DNA]</scope>
    <source>
        <strain evidence="12">JCM 12165</strain>
    </source>
</reference>
<keyword evidence="5" id="KW-0547">Nucleotide-binding</keyword>
<keyword evidence="6 11" id="KW-0067">ATP-binding</keyword>
<protein>
    <submittedName>
        <fullName evidence="11">Sugar ABC transporter ATP-binding protein</fullName>
    </submittedName>
</protein>
<feature type="domain" description="ABC transporter" evidence="10">
    <location>
        <begin position="20"/>
        <end position="255"/>
    </location>
</feature>
<keyword evidence="3" id="KW-0762">Sugar transport</keyword>
<dbReference type="PANTHER" id="PTHR43790">
    <property type="entry name" value="CARBOHYDRATE TRANSPORT ATP-BINDING PROTEIN MG119-RELATED"/>
    <property type="match status" value="1"/>
</dbReference>
<evidence type="ECO:0000313" key="12">
    <source>
        <dbReference type="Proteomes" id="UP001597145"/>
    </source>
</evidence>
<evidence type="ECO:0000256" key="1">
    <source>
        <dbReference type="ARBA" id="ARBA00022448"/>
    </source>
</evidence>
<dbReference type="InterPro" id="IPR003439">
    <property type="entry name" value="ABC_transporter-like_ATP-bd"/>
</dbReference>
<dbReference type="CDD" id="cd03215">
    <property type="entry name" value="ABC_Carb_Monos_II"/>
    <property type="match status" value="1"/>
</dbReference>
<proteinExistence type="predicted"/>
<dbReference type="PROSITE" id="PS50893">
    <property type="entry name" value="ABC_TRANSPORTER_2"/>
    <property type="match status" value="2"/>
</dbReference>
<comment type="caution">
    <text evidence="11">The sequence shown here is derived from an EMBL/GenBank/DDBJ whole genome shotgun (WGS) entry which is preliminary data.</text>
</comment>
<organism evidence="11 12">
    <name type="scientific">Pseudonocardia aurantiaca</name>
    <dbReference type="NCBI Taxonomy" id="75290"/>
    <lineage>
        <taxon>Bacteria</taxon>
        <taxon>Bacillati</taxon>
        <taxon>Actinomycetota</taxon>
        <taxon>Actinomycetes</taxon>
        <taxon>Pseudonocardiales</taxon>
        <taxon>Pseudonocardiaceae</taxon>
        <taxon>Pseudonocardia</taxon>
    </lineage>
</organism>
<dbReference type="InterPro" id="IPR050107">
    <property type="entry name" value="ABC_carbohydrate_import_ATPase"/>
</dbReference>
<dbReference type="Gene3D" id="3.40.50.300">
    <property type="entry name" value="P-loop containing nucleotide triphosphate hydrolases"/>
    <property type="match status" value="2"/>
</dbReference>
<gene>
    <name evidence="11" type="ORF">ACFSCY_35760</name>
</gene>
<feature type="region of interest" description="Disordered" evidence="9">
    <location>
        <begin position="1"/>
        <end position="20"/>
    </location>
</feature>
<dbReference type="Pfam" id="PF00005">
    <property type="entry name" value="ABC_tran"/>
    <property type="match status" value="2"/>
</dbReference>
<evidence type="ECO:0000256" key="4">
    <source>
        <dbReference type="ARBA" id="ARBA00022737"/>
    </source>
</evidence>
<dbReference type="EMBL" id="JBHUCP010000045">
    <property type="protein sequence ID" value="MFD1534789.1"/>
    <property type="molecule type" value="Genomic_DNA"/>
</dbReference>
<evidence type="ECO:0000313" key="11">
    <source>
        <dbReference type="EMBL" id="MFD1534789.1"/>
    </source>
</evidence>
<evidence type="ECO:0000256" key="6">
    <source>
        <dbReference type="ARBA" id="ARBA00022840"/>
    </source>
</evidence>
<name>A0ABW4FWH1_9PSEU</name>